<protein>
    <submittedName>
        <fullName evidence="2">Uncharacterized protein</fullName>
    </submittedName>
</protein>
<evidence type="ECO:0000313" key="3">
    <source>
        <dbReference type="Proteomes" id="UP000487268"/>
    </source>
</evidence>
<organism evidence="2 3">
    <name type="scientific">Actinomadura macrotermitis</name>
    <dbReference type="NCBI Taxonomy" id="2585200"/>
    <lineage>
        <taxon>Bacteria</taxon>
        <taxon>Bacillati</taxon>
        <taxon>Actinomycetota</taxon>
        <taxon>Actinomycetes</taxon>
        <taxon>Streptosporangiales</taxon>
        <taxon>Thermomonosporaceae</taxon>
        <taxon>Actinomadura</taxon>
    </lineage>
</organism>
<evidence type="ECO:0000313" key="2">
    <source>
        <dbReference type="EMBL" id="MQY04985.1"/>
    </source>
</evidence>
<keyword evidence="3" id="KW-1185">Reference proteome</keyword>
<proteinExistence type="predicted"/>
<reference evidence="2 3" key="1">
    <citation type="submission" date="2019-10" db="EMBL/GenBank/DDBJ databases">
        <title>Actinomadura rubteroloni sp. nov. and Actinomadura macrotermitis sp. nov., isolated from the gut of fungus growing-termite Macrotermes natalensis.</title>
        <authorList>
            <person name="Benndorf R."/>
            <person name="Martin K."/>
            <person name="Kuefner M."/>
            <person name="De Beer W."/>
            <person name="Kaster A.-K."/>
            <person name="Vollmers J."/>
            <person name="Poulsen M."/>
            <person name="Beemelmanns C."/>
        </authorList>
    </citation>
    <scope>NUCLEOTIDE SEQUENCE [LARGE SCALE GENOMIC DNA]</scope>
    <source>
        <strain evidence="2 3">RB68</strain>
    </source>
</reference>
<dbReference type="EMBL" id="WEGH01000002">
    <property type="protein sequence ID" value="MQY04985.1"/>
    <property type="molecule type" value="Genomic_DNA"/>
</dbReference>
<sequence>MTESGAGAAAPMGDEAIDRALTSLRADQERIAASLLDLDAHDGLRLLGGASLTGETGRRWEETKARMALLWRLYDAYRQVLDGAAALRAAHARPDGAVRAELTRLLTGDSVELPGGEIPLDRRTLLGPPKERVTLDEAVALMAEAFERSAEMVAAADAAWGELAGPLGEAEEGWRAAARFAHALSGARRPDLDRLGRELTALRREVRGDPLGLAADAGRLDRLRTAIAALHDELAAAVALRDSYEERAAALEAAVGEVEEAERAALEAAETAARKIEAAGPPALKPRAAGLRHRFAALGALREAGRWTDLAGRAQALEAAIADARERAAEHLRLSSGLLDRRAELRGRLGAYQAKAARLGLAEDETLARLHARARDLLWTAPCDLRAATAAVADYQRAIRASESEAARR</sequence>
<accession>A0A7K0BUV2</accession>
<feature type="coiled-coil region" evidence="1">
    <location>
        <begin position="227"/>
        <end position="271"/>
    </location>
</feature>
<name>A0A7K0BUV2_9ACTN</name>
<evidence type="ECO:0000256" key="1">
    <source>
        <dbReference type="SAM" id="Coils"/>
    </source>
</evidence>
<gene>
    <name evidence="2" type="ORF">ACRB68_30480</name>
</gene>
<dbReference type="Proteomes" id="UP000487268">
    <property type="component" value="Unassembled WGS sequence"/>
</dbReference>
<keyword evidence="1" id="KW-0175">Coiled coil</keyword>
<dbReference type="RefSeq" id="WP_328594238.1">
    <property type="nucleotide sequence ID" value="NZ_WEGH01000002.1"/>
</dbReference>
<dbReference type="AlphaFoldDB" id="A0A7K0BUV2"/>
<comment type="caution">
    <text evidence="2">The sequence shown here is derived from an EMBL/GenBank/DDBJ whole genome shotgun (WGS) entry which is preliminary data.</text>
</comment>